<gene>
    <name evidence="2" type="ORF">RR48_08871</name>
</gene>
<dbReference type="Proteomes" id="UP000053240">
    <property type="component" value="Unassembled WGS sequence"/>
</dbReference>
<evidence type="ECO:0000256" key="1">
    <source>
        <dbReference type="SAM" id="Phobius"/>
    </source>
</evidence>
<keyword evidence="1" id="KW-0812">Transmembrane</keyword>
<sequence>MTFEESADECYLTVCECCGFSAETSLLFPYMTRIRLLRGNSIIIVATIISAIPPTLQILNIVSYVRGARKG</sequence>
<feature type="transmembrane region" description="Helical" evidence="1">
    <location>
        <begin position="41"/>
        <end position="65"/>
    </location>
</feature>
<evidence type="ECO:0000313" key="3">
    <source>
        <dbReference type="Proteomes" id="UP000053240"/>
    </source>
</evidence>
<proteinExistence type="predicted"/>
<name>A0A194QWT3_PAPMA</name>
<keyword evidence="1" id="KW-0472">Membrane</keyword>
<keyword evidence="3" id="KW-1185">Reference proteome</keyword>
<protein>
    <submittedName>
        <fullName evidence="2">Uncharacterized protein</fullName>
    </submittedName>
</protein>
<dbReference type="EMBL" id="KQ461103">
    <property type="protein sequence ID" value="KPJ09420.1"/>
    <property type="molecule type" value="Genomic_DNA"/>
</dbReference>
<evidence type="ECO:0000313" key="2">
    <source>
        <dbReference type="EMBL" id="KPJ09420.1"/>
    </source>
</evidence>
<reference evidence="2 3" key="1">
    <citation type="journal article" date="2015" name="Nat. Commun.">
        <title>Outbred genome sequencing and CRISPR/Cas9 gene editing in butterflies.</title>
        <authorList>
            <person name="Li X."/>
            <person name="Fan D."/>
            <person name="Zhang W."/>
            <person name="Liu G."/>
            <person name="Zhang L."/>
            <person name="Zhao L."/>
            <person name="Fang X."/>
            <person name="Chen L."/>
            <person name="Dong Y."/>
            <person name="Chen Y."/>
            <person name="Ding Y."/>
            <person name="Zhao R."/>
            <person name="Feng M."/>
            <person name="Zhu Y."/>
            <person name="Feng Y."/>
            <person name="Jiang X."/>
            <person name="Zhu D."/>
            <person name="Xiang H."/>
            <person name="Feng X."/>
            <person name="Li S."/>
            <person name="Wang J."/>
            <person name="Zhang G."/>
            <person name="Kronforst M.R."/>
            <person name="Wang W."/>
        </authorList>
    </citation>
    <scope>NUCLEOTIDE SEQUENCE [LARGE SCALE GENOMIC DNA]</scope>
    <source>
        <strain evidence="2">Ya'a_city_454_Pm</strain>
        <tissue evidence="2">Whole body</tissue>
    </source>
</reference>
<organism evidence="2 3">
    <name type="scientific">Papilio machaon</name>
    <name type="common">Old World swallowtail butterfly</name>
    <dbReference type="NCBI Taxonomy" id="76193"/>
    <lineage>
        <taxon>Eukaryota</taxon>
        <taxon>Metazoa</taxon>
        <taxon>Ecdysozoa</taxon>
        <taxon>Arthropoda</taxon>
        <taxon>Hexapoda</taxon>
        <taxon>Insecta</taxon>
        <taxon>Pterygota</taxon>
        <taxon>Neoptera</taxon>
        <taxon>Endopterygota</taxon>
        <taxon>Lepidoptera</taxon>
        <taxon>Glossata</taxon>
        <taxon>Ditrysia</taxon>
        <taxon>Papilionoidea</taxon>
        <taxon>Papilionidae</taxon>
        <taxon>Papilioninae</taxon>
        <taxon>Papilio</taxon>
    </lineage>
</organism>
<keyword evidence="1" id="KW-1133">Transmembrane helix</keyword>
<accession>A0A194QWT3</accession>
<dbReference type="AlphaFoldDB" id="A0A194QWT3"/>
<dbReference type="InParanoid" id="A0A194QWT3"/>